<evidence type="ECO:0000256" key="2">
    <source>
        <dbReference type="ARBA" id="ARBA00023004"/>
    </source>
</evidence>
<dbReference type="AlphaFoldDB" id="A0A832GJX4"/>
<dbReference type="PROSITE" id="PS51007">
    <property type="entry name" value="CYTC"/>
    <property type="match status" value="1"/>
</dbReference>
<evidence type="ECO:0000256" key="1">
    <source>
        <dbReference type="ARBA" id="ARBA00022723"/>
    </source>
</evidence>
<keyword evidence="2 3" id="KW-0408">Iron</keyword>
<feature type="domain" description="Cytochrome c" evidence="4">
    <location>
        <begin position="1"/>
        <end position="79"/>
    </location>
</feature>
<comment type="caution">
    <text evidence="5">The sequence shown here is derived from an EMBL/GenBank/DDBJ whole genome shotgun (WGS) entry which is preliminary data.</text>
</comment>
<gene>
    <name evidence="5" type="ORF">ENT73_00530</name>
</gene>
<proteinExistence type="predicted"/>
<reference evidence="5" key="1">
    <citation type="journal article" date="2020" name="mSystems">
        <title>Genome- and Community-Level Interaction Insights into Carbon Utilization and Element Cycling Functions of Hydrothermarchaeota in Hydrothermal Sediment.</title>
        <authorList>
            <person name="Zhou Z."/>
            <person name="Liu Y."/>
            <person name="Xu W."/>
            <person name="Pan J."/>
            <person name="Luo Z.H."/>
            <person name="Li M."/>
        </authorList>
    </citation>
    <scope>NUCLEOTIDE SEQUENCE [LARGE SCALE GENOMIC DNA]</scope>
    <source>
        <strain evidence="5">SpSt-605</strain>
    </source>
</reference>
<evidence type="ECO:0000313" key="5">
    <source>
        <dbReference type="EMBL" id="HGV54558.1"/>
    </source>
</evidence>
<dbReference type="GO" id="GO:0020037">
    <property type="term" value="F:heme binding"/>
    <property type="evidence" value="ECO:0007669"/>
    <property type="project" value="InterPro"/>
</dbReference>
<protein>
    <recommendedName>
        <fullName evidence="4">Cytochrome c domain-containing protein</fullName>
    </recommendedName>
</protein>
<evidence type="ECO:0000256" key="3">
    <source>
        <dbReference type="PROSITE-ProRule" id="PRU00433"/>
    </source>
</evidence>
<dbReference type="GO" id="GO:0009055">
    <property type="term" value="F:electron transfer activity"/>
    <property type="evidence" value="ECO:0007669"/>
    <property type="project" value="InterPro"/>
</dbReference>
<dbReference type="EMBL" id="DSZU01000012">
    <property type="protein sequence ID" value="HGV54558.1"/>
    <property type="molecule type" value="Genomic_DNA"/>
</dbReference>
<name>A0A832GJX4_9BACT</name>
<accession>A0A832GJX4</accession>
<keyword evidence="3" id="KW-0349">Heme</keyword>
<dbReference type="GO" id="GO:0046872">
    <property type="term" value="F:metal ion binding"/>
    <property type="evidence" value="ECO:0007669"/>
    <property type="project" value="UniProtKB-KW"/>
</dbReference>
<sequence length="79" mass="8665">MLVALTFSVFAFGTLQAQELSCLKCHTSASPLPEKIKKSGAKSAAELVDFLRNKSPKKALHKTVTDEDIKKAFEQVSKK</sequence>
<dbReference type="InterPro" id="IPR009056">
    <property type="entry name" value="Cyt_c-like_dom"/>
</dbReference>
<keyword evidence="1 3" id="KW-0479">Metal-binding</keyword>
<evidence type="ECO:0000259" key="4">
    <source>
        <dbReference type="PROSITE" id="PS51007"/>
    </source>
</evidence>
<organism evidence="5">
    <name type="scientific">Caldimicrobium thiodismutans</name>
    <dbReference type="NCBI Taxonomy" id="1653476"/>
    <lineage>
        <taxon>Bacteria</taxon>
        <taxon>Pseudomonadati</taxon>
        <taxon>Thermodesulfobacteriota</taxon>
        <taxon>Thermodesulfobacteria</taxon>
        <taxon>Thermodesulfobacteriales</taxon>
        <taxon>Thermodesulfobacteriaceae</taxon>
        <taxon>Caldimicrobium</taxon>
    </lineage>
</organism>